<accession>A0ABR9MC95</accession>
<name>A0ABR9MC95_9ACTN</name>
<evidence type="ECO:0000313" key="2">
    <source>
        <dbReference type="Proteomes" id="UP000633509"/>
    </source>
</evidence>
<evidence type="ECO:0000313" key="1">
    <source>
        <dbReference type="EMBL" id="MBE1590528.1"/>
    </source>
</evidence>
<dbReference type="EMBL" id="JADBEK010000001">
    <property type="protein sequence ID" value="MBE1590528.1"/>
    <property type="molecule type" value="Genomic_DNA"/>
</dbReference>
<reference evidence="1 2" key="1">
    <citation type="submission" date="2020-10" db="EMBL/GenBank/DDBJ databases">
        <title>Sequencing the genomes of 1000 actinobacteria strains.</title>
        <authorList>
            <person name="Klenk H.-P."/>
        </authorList>
    </citation>
    <scope>NUCLEOTIDE SEQUENCE [LARGE SCALE GENOMIC DNA]</scope>
    <source>
        <strain evidence="1 2">DSM 43173</strain>
    </source>
</reference>
<protein>
    <submittedName>
        <fullName evidence="1">Uncharacterized protein</fullName>
    </submittedName>
</protein>
<comment type="caution">
    <text evidence="1">The sequence shown here is derived from an EMBL/GenBank/DDBJ whole genome shotgun (WGS) entry which is preliminary data.</text>
</comment>
<proteinExistence type="predicted"/>
<dbReference type="RefSeq" id="WP_192790386.1">
    <property type="nucleotide sequence ID" value="NZ_JADBEK010000001.1"/>
</dbReference>
<gene>
    <name evidence="1" type="ORF">H4W80_008786</name>
</gene>
<keyword evidence="2" id="KW-1185">Reference proteome</keyword>
<dbReference type="Proteomes" id="UP000633509">
    <property type="component" value="Unassembled WGS sequence"/>
</dbReference>
<sequence>MLGVAMAAPSLLRRRSPAAALYIVSAVLLLFYALGYPGFPPSVVLASKPTPSGAAVPADLNTAIGRSQPLGGCANSALREIRNGIRR</sequence>
<organism evidence="1 2">
    <name type="scientific">Nonomuraea angiospora</name>
    <dbReference type="NCBI Taxonomy" id="46172"/>
    <lineage>
        <taxon>Bacteria</taxon>
        <taxon>Bacillati</taxon>
        <taxon>Actinomycetota</taxon>
        <taxon>Actinomycetes</taxon>
        <taxon>Streptosporangiales</taxon>
        <taxon>Streptosporangiaceae</taxon>
        <taxon>Nonomuraea</taxon>
    </lineage>
</organism>